<keyword evidence="1" id="KW-0812">Transmembrane</keyword>
<reference evidence="2 3" key="1">
    <citation type="submission" date="2021-01" db="EMBL/GenBank/DDBJ databases">
        <title>Whole genome shotgun sequence of Microbispora siamensis NBRC 104113.</title>
        <authorList>
            <person name="Komaki H."/>
            <person name="Tamura T."/>
        </authorList>
    </citation>
    <scope>NUCLEOTIDE SEQUENCE [LARGE SCALE GENOMIC DNA]</scope>
    <source>
        <strain evidence="2 3">NBRC 104113</strain>
    </source>
</reference>
<name>A0ABQ4GTT4_9ACTN</name>
<accession>A0ABQ4GTT4</accession>
<proteinExistence type="predicted"/>
<evidence type="ECO:0000313" key="2">
    <source>
        <dbReference type="EMBL" id="GIH64856.1"/>
    </source>
</evidence>
<keyword evidence="3" id="KW-1185">Reference proteome</keyword>
<evidence type="ECO:0000256" key="1">
    <source>
        <dbReference type="SAM" id="Phobius"/>
    </source>
</evidence>
<dbReference type="Proteomes" id="UP000660454">
    <property type="component" value="Unassembled WGS sequence"/>
</dbReference>
<evidence type="ECO:0008006" key="4">
    <source>
        <dbReference type="Google" id="ProtNLM"/>
    </source>
</evidence>
<keyword evidence="1" id="KW-1133">Transmembrane helix</keyword>
<evidence type="ECO:0000313" key="3">
    <source>
        <dbReference type="Proteomes" id="UP000660454"/>
    </source>
</evidence>
<keyword evidence="1" id="KW-0472">Membrane</keyword>
<protein>
    <recommendedName>
        <fullName evidence="4">LPXTG cell wall anchor domain-containing protein</fullName>
    </recommendedName>
</protein>
<comment type="caution">
    <text evidence="2">The sequence shown here is derived from an EMBL/GenBank/DDBJ whole genome shotgun (WGS) entry which is preliminary data.</text>
</comment>
<gene>
    <name evidence="2" type="ORF">Msi02_56730</name>
</gene>
<feature type="transmembrane region" description="Helical" evidence="1">
    <location>
        <begin position="33"/>
        <end position="52"/>
    </location>
</feature>
<sequence>MGEARKFLFPGLLLLLVDALAMLVDVDLGPWPIEWGIFLAALVLIGLGLIVLSRSQNRS</sequence>
<dbReference type="EMBL" id="BOOF01000034">
    <property type="protein sequence ID" value="GIH64856.1"/>
    <property type="molecule type" value="Genomic_DNA"/>
</dbReference>
<organism evidence="2 3">
    <name type="scientific">Microbispora siamensis</name>
    <dbReference type="NCBI Taxonomy" id="564413"/>
    <lineage>
        <taxon>Bacteria</taxon>
        <taxon>Bacillati</taxon>
        <taxon>Actinomycetota</taxon>
        <taxon>Actinomycetes</taxon>
        <taxon>Streptosporangiales</taxon>
        <taxon>Streptosporangiaceae</taxon>
        <taxon>Microbispora</taxon>
    </lineage>
</organism>